<proteinExistence type="predicted"/>
<keyword evidence="4" id="KW-1185">Reference proteome</keyword>
<sequence length="186" mass="19989">MSPAELFIIGLVAFISISIMTLFSSCCGINNSDDEHSTTNSRSRAVPADRSPPNFRTVRYDQTRSQTPPYTDVDAVSNATTRSSQLSPRATPSRSHGATQGLTTSAVKQDAPQTPVKNYGTTQSVSPSVYSQPSQPQTPPSAGTVRYVGRQNGGEEAGGAAKAEQTTEEPNMDEIRKFMGDEEQKK</sequence>
<dbReference type="OrthoDB" id="3794202at2759"/>
<keyword evidence="2" id="KW-0472">Membrane</keyword>
<feature type="transmembrane region" description="Helical" evidence="2">
    <location>
        <begin position="6"/>
        <end position="29"/>
    </location>
</feature>
<feature type="compositionally biased region" description="Low complexity" evidence="1">
    <location>
        <begin position="121"/>
        <end position="135"/>
    </location>
</feature>
<dbReference type="AlphaFoldDB" id="A0A9W8WSM0"/>
<name>A0A9W8WSM0_9PLEO</name>
<evidence type="ECO:0000313" key="3">
    <source>
        <dbReference type="EMBL" id="KAJ4332087.1"/>
    </source>
</evidence>
<protein>
    <submittedName>
        <fullName evidence="3">Uncharacterized protein</fullName>
    </submittedName>
</protein>
<reference evidence="3" key="1">
    <citation type="submission" date="2022-10" db="EMBL/GenBank/DDBJ databases">
        <title>Tapping the CABI collections for fungal endophytes: first genome assemblies for Collariella, Neodidymelliopsis, Ascochyta clinopodiicola, Didymella pomorum, Didymosphaeria variabile, Neocosmospora piperis and Neocucurbitaria cava.</title>
        <authorList>
            <person name="Hill R."/>
        </authorList>
    </citation>
    <scope>NUCLEOTIDE SEQUENCE</scope>
    <source>
        <strain evidence="3">IMI 360193</strain>
    </source>
</reference>
<gene>
    <name evidence="3" type="ORF">N0V87_008648</name>
</gene>
<comment type="caution">
    <text evidence="3">The sequence shown here is derived from an EMBL/GenBank/DDBJ whole genome shotgun (WGS) entry which is preliminary data.</text>
</comment>
<organism evidence="3 4">
    <name type="scientific">Didymella glomerata</name>
    <dbReference type="NCBI Taxonomy" id="749621"/>
    <lineage>
        <taxon>Eukaryota</taxon>
        <taxon>Fungi</taxon>
        <taxon>Dikarya</taxon>
        <taxon>Ascomycota</taxon>
        <taxon>Pezizomycotina</taxon>
        <taxon>Dothideomycetes</taxon>
        <taxon>Pleosporomycetidae</taxon>
        <taxon>Pleosporales</taxon>
        <taxon>Pleosporineae</taxon>
        <taxon>Didymellaceae</taxon>
        <taxon>Didymella</taxon>
    </lineage>
</organism>
<dbReference type="Proteomes" id="UP001140562">
    <property type="component" value="Unassembled WGS sequence"/>
</dbReference>
<keyword evidence="2" id="KW-0812">Transmembrane</keyword>
<keyword evidence="2" id="KW-1133">Transmembrane helix</keyword>
<feature type="compositionally biased region" description="Basic and acidic residues" evidence="1">
    <location>
        <begin position="173"/>
        <end position="186"/>
    </location>
</feature>
<accession>A0A9W8WSM0</accession>
<feature type="compositionally biased region" description="Polar residues" evidence="1">
    <location>
        <begin position="77"/>
        <end position="120"/>
    </location>
</feature>
<evidence type="ECO:0000313" key="4">
    <source>
        <dbReference type="Proteomes" id="UP001140562"/>
    </source>
</evidence>
<evidence type="ECO:0000256" key="1">
    <source>
        <dbReference type="SAM" id="MobiDB-lite"/>
    </source>
</evidence>
<dbReference type="EMBL" id="JAPEUV010000128">
    <property type="protein sequence ID" value="KAJ4332087.1"/>
    <property type="molecule type" value="Genomic_DNA"/>
</dbReference>
<evidence type="ECO:0000256" key="2">
    <source>
        <dbReference type="SAM" id="Phobius"/>
    </source>
</evidence>
<feature type="region of interest" description="Disordered" evidence="1">
    <location>
        <begin position="32"/>
        <end position="186"/>
    </location>
</feature>